<feature type="region of interest" description="Disordered" evidence="4">
    <location>
        <begin position="161"/>
        <end position="198"/>
    </location>
</feature>
<dbReference type="InterPro" id="IPR052610">
    <property type="entry name" value="bHLH_transcription_regulator"/>
</dbReference>
<dbReference type="EnsemblPlants" id="Pp3c1_8740V3.3">
    <property type="protein sequence ID" value="Pp3c1_8740V3.3"/>
    <property type="gene ID" value="Pp3c1_8740"/>
</dbReference>
<dbReference type="GO" id="GO:0003700">
    <property type="term" value="F:DNA-binding transcription factor activity"/>
    <property type="evidence" value="ECO:0000318"/>
    <property type="project" value="GO_Central"/>
</dbReference>
<evidence type="ECO:0000256" key="4">
    <source>
        <dbReference type="SAM" id="MobiDB-lite"/>
    </source>
</evidence>
<dbReference type="Gene3D" id="4.10.280.10">
    <property type="entry name" value="Helix-loop-helix DNA-binding domain"/>
    <property type="match status" value="1"/>
</dbReference>
<dbReference type="InterPro" id="IPR011598">
    <property type="entry name" value="bHLH_dom"/>
</dbReference>
<evidence type="ECO:0000256" key="2">
    <source>
        <dbReference type="ARBA" id="ARBA00023163"/>
    </source>
</evidence>
<dbReference type="GO" id="GO:0046983">
    <property type="term" value="F:protein dimerization activity"/>
    <property type="evidence" value="ECO:0007669"/>
    <property type="project" value="InterPro"/>
</dbReference>
<dbReference type="EnsemblPlants" id="Pp3c1_8740V3.1">
    <property type="protein sequence ID" value="Pp3c1_8740V3.1"/>
    <property type="gene ID" value="Pp3c1_8740"/>
</dbReference>
<dbReference type="AlphaFoldDB" id="A0A2K1L7G6"/>
<dbReference type="CDD" id="cd11393">
    <property type="entry name" value="bHLH_AtbHLH_like"/>
    <property type="match status" value="1"/>
</dbReference>
<evidence type="ECO:0000313" key="8">
    <source>
        <dbReference type="Proteomes" id="UP000006727"/>
    </source>
</evidence>
<dbReference type="GO" id="GO:0006355">
    <property type="term" value="P:regulation of DNA-templated transcription"/>
    <property type="evidence" value="ECO:0000318"/>
    <property type="project" value="GO_Central"/>
</dbReference>
<dbReference type="PROSITE" id="PS50888">
    <property type="entry name" value="BHLH"/>
    <property type="match status" value="1"/>
</dbReference>
<reference evidence="6 8" key="1">
    <citation type="journal article" date="2008" name="Science">
        <title>The Physcomitrella genome reveals evolutionary insights into the conquest of land by plants.</title>
        <authorList>
            <person name="Rensing S."/>
            <person name="Lang D."/>
            <person name="Zimmer A."/>
            <person name="Terry A."/>
            <person name="Salamov A."/>
            <person name="Shapiro H."/>
            <person name="Nishiyama T."/>
            <person name="Perroud P.-F."/>
            <person name="Lindquist E."/>
            <person name="Kamisugi Y."/>
            <person name="Tanahashi T."/>
            <person name="Sakakibara K."/>
            <person name="Fujita T."/>
            <person name="Oishi K."/>
            <person name="Shin-I T."/>
            <person name="Kuroki Y."/>
            <person name="Toyoda A."/>
            <person name="Suzuki Y."/>
            <person name="Hashimoto A."/>
            <person name="Yamaguchi K."/>
            <person name="Sugano A."/>
            <person name="Kohara Y."/>
            <person name="Fujiyama A."/>
            <person name="Anterola A."/>
            <person name="Aoki S."/>
            <person name="Ashton N."/>
            <person name="Barbazuk W.B."/>
            <person name="Barker E."/>
            <person name="Bennetzen J."/>
            <person name="Bezanilla M."/>
            <person name="Blankenship R."/>
            <person name="Cho S.H."/>
            <person name="Dutcher S."/>
            <person name="Estelle M."/>
            <person name="Fawcett J.A."/>
            <person name="Gundlach H."/>
            <person name="Hanada K."/>
            <person name="Heyl A."/>
            <person name="Hicks K.A."/>
            <person name="Hugh J."/>
            <person name="Lohr M."/>
            <person name="Mayer K."/>
            <person name="Melkozernov A."/>
            <person name="Murata T."/>
            <person name="Nelson D."/>
            <person name="Pils B."/>
            <person name="Prigge M."/>
            <person name="Reiss B."/>
            <person name="Renner T."/>
            <person name="Rombauts S."/>
            <person name="Rushton P."/>
            <person name="Sanderfoot A."/>
            <person name="Schween G."/>
            <person name="Shiu S.-H."/>
            <person name="Stueber K."/>
            <person name="Theodoulou F.L."/>
            <person name="Tu H."/>
            <person name="Van de Peer Y."/>
            <person name="Verrier P.J."/>
            <person name="Waters E."/>
            <person name="Wood A."/>
            <person name="Yang L."/>
            <person name="Cove D."/>
            <person name="Cuming A."/>
            <person name="Hasebe M."/>
            <person name="Lucas S."/>
            <person name="Mishler D.B."/>
            <person name="Reski R."/>
            <person name="Grigoriev I."/>
            <person name="Quatrano R.S."/>
            <person name="Boore J.L."/>
        </authorList>
    </citation>
    <scope>NUCLEOTIDE SEQUENCE [LARGE SCALE GENOMIC DNA]</scope>
    <source>
        <strain evidence="7 8">cv. Gransden 2004</strain>
    </source>
</reference>
<dbReference type="PANTHER" id="PTHR45959">
    <property type="entry name" value="BHLH TRANSCRIPTION FACTOR"/>
    <property type="match status" value="1"/>
</dbReference>
<dbReference type="Pfam" id="PF00010">
    <property type="entry name" value="HLH"/>
    <property type="match status" value="1"/>
</dbReference>
<dbReference type="SUPFAM" id="SSF47459">
    <property type="entry name" value="HLH, helix-loop-helix DNA-binding domain"/>
    <property type="match status" value="1"/>
</dbReference>
<evidence type="ECO:0000313" key="6">
    <source>
        <dbReference type="EMBL" id="PNR61978.1"/>
    </source>
</evidence>
<feature type="domain" description="BHLH" evidence="5">
    <location>
        <begin position="195"/>
        <end position="244"/>
    </location>
</feature>
<proteinExistence type="predicted"/>
<dbReference type="GeneID" id="112291043"/>
<dbReference type="GO" id="GO:0005634">
    <property type="term" value="C:nucleus"/>
    <property type="evidence" value="ECO:0000318"/>
    <property type="project" value="GO_Central"/>
</dbReference>
<keyword evidence="1" id="KW-0805">Transcription regulation</keyword>
<reference evidence="6 8" key="2">
    <citation type="journal article" date="2018" name="Plant J.">
        <title>The Physcomitrella patens chromosome-scale assembly reveals moss genome structure and evolution.</title>
        <authorList>
            <person name="Lang D."/>
            <person name="Ullrich K.K."/>
            <person name="Murat F."/>
            <person name="Fuchs J."/>
            <person name="Jenkins J."/>
            <person name="Haas F.B."/>
            <person name="Piednoel M."/>
            <person name="Gundlach H."/>
            <person name="Van Bel M."/>
            <person name="Meyberg R."/>
            <person name="Vives C."/>
            <person name="Morata J."/>
            <person name="Symeonidi A."/>
            <person name="Hiss M."/>
            <person name="Muchero W."/>
            <person name="Kamisugi Y."/>
            <person name="Saleh O."/>
            <person name="Blanc G."/>
            <person name="Decker E.L."/>
            <person name="van Gessel N."/>
            <person name="Grimwood J."/>
            <person name="Hayes R.D."/>
            <person name="Graham S.W."/>
            <person name="Gunter L.E."/>
            <person name="McDaniel S.F."/>
            <person name="Hoernstein S.N.W."/>
            <person name="Larsson A."/>
            <person name="Li F.W."/>
            <person name="Perroud P.F."/>
            <person name="Phillips J."/>
            <person name="Ranjan P."/>
            <person name="Rokshar D.S."/>
            <person name="Rothfels C.J."/>
            <person name="Schneider L."/>
            <person name="Shu S."/>
            <person name="Stevenson D.W."/>
            <person name="Thummler F."/>
            <person name="Tillich M."/>
            <person name="Villarreal Aguilar J.C."/>
            <person name="Widiez T."/>
            <person name="Wong G.K."/>
            <person name="Wymore A."/>
            <person name="Zhang Y."/>
            <person name="Zimmer A.D."/>
            <person name="Quatrano R.S."/>
            <person name="Mayer K.F.X."/>
            <person name="Goodstein D."/>
            <person name="Casacuberta J.M."/>
            <person name="Vandepoele K."/>
            <person name="Reski R."/>
            <person name="Cuming A.C."/>
            <person name="Tuskan G.A."/>
            <person name="Maumus F."/>
            <person name="Salse J."/>
            <person name="Schmutz J."/>
            <person name="Rensing S.A."/>
        </authorList>
    </citation>
    <scope>NUCLEOTIDE SEQUENCE [LARGE SCALE GENOMIC DNA]</scope>
    <source>
        <strain evidence="7 8">cv. Gransden 2004</strain>
    </source>
</reference>
<dbReference type="GO" id="GO:0043565">
    <property type="term" value="F:sequence-specific DNA binding"/>
    <property type="evidence" value="ECO:0000318"/>
    <property type="project" value="GO_Central"/>
</dbReference>
<evidence type="ECO:0000313" key="7">
    <source>
        <dbReference type="EnsemblPlants" id="Pp3c1_8740V3.1"/>
    </source>
</evidence>
<keyword evidence="8" id="KW-1185">Reference proteome</keyword>
<name>A0A2K1L7G6_PHYPA</name>
<gene>
    <name evidence="7" type="primary">LOC112291043</name>
    <name evidence="6" type="ORF">PHYPA_000402</name>
</gene>
<keyword evidence="3" id="KW-0175">Coiled coil</keyword>
<evidence type="ECO:0000256" key="3">
    <source>
        <dbReference type="SAM" id="Coils"/>
    </source>
</evidence>
<dbReference type="SMART" id="SM00353">
    <property type="entry name" value="HLH"/>
    <property type="match status" value="1"/>
</dbReference>
<dbReference type="EMBL" id="ABEU02000001">
    <property type="protein sequence ID" value="PNR61978.1"/>
    <property type="molecule type" value="Genomic_DNA"/>
</dbReference>
<organism evidence="6">
    <name type="scientific">Physcomitrium patens</name>
    <name type="common">Spreading-leaved earth moss</name>
    <name type="synonym">Physcomitrella patens</name>
    <dbReference type="NCBI Taxonomy" id="3218"/>
    <lineage>
        <taxon>Eukaryota</taxon>
        <taxon>Viridiplantae</taxon>
        <taxon>Streptophyta</taxon>
        <taxon>Embryophyta</taxon>
        <taxon>Bryophyta</taxon>
        <taxon>Bryophytina</taxon>
        <taxon>Bryopsida</taxon>
        <taxon>Funariidae</taxon>
        <taxon>Funariales</taxon>
        <taxon>Funariaceae</taxon>
        <taxon>Physcomitrium</taxon>
    </lineage>
</organism>
<evidence type="ECO:0000259" key="5">
    <source>
        <dbReference type="PROSITE" id="PS50888"/>
    </source>
</evidence>
<feature type="coiled-coil region" evidence="3">
    <location>
        <begin position="241"/>
        <end position="268"/>
    </location>
</feature>
<dbReference type="PANTHER" id="PTHR45959:SF55">
    <property type="entry name" value="BHLH DOMAIN-CONTAINING PROTEIN"/>
    <property type="match status" value="1"/>
</dbReference>
<dbReference type="PaxDb" id="3218-PP1S38_148V6.1"/>
<accession>A0A2K1L7G6</accession>
<reference evidence="7" key="3">
    <citation type="submission" date="2020-12" db="UniProtKB">
        <authorList>
            <consortium name="EnsemblPlants"/>
        </authorList>
    </citation>
    <scope>IDENTIFICATION</scope>
</reference>
<dbReference type="RefSeq" id="XP_024393784.1">
    <property type="nucleotide sequence ID" value="XM_024538016.2"/>
</dbReference>
<protein>
    <recommendedName>
        <fullName evidence="5">BHLH domain-containing protein</fullName>
    </recommendedName>
</protein>
<dbReference type="Proteomes" id="UP000006727">
    <property type="component" value="Chromosome 1"/>
</dbReference>
<dbReference type="InterPro" id="IPR036638">
    <property type="entry name" value="HLH_DNA-bd_sf"/>
</dbReference>
<dbReference type="InterPro" id="IPR045239">
    <property type="entry name" value="bHLH95_bHLH"/>
</dbReference>
<dbReference type="Gramene" id="Pp3c1_8740V3.3">
    <property type="protein sequence ID" value="Pp3c1_8740V3.3"/>
    <property type="gene ID" value="Pp3c1_8740"/>
</dbReference>
<keyword evidence="2" id="KW-0804">Transcription</keyword>
<dbReference type="Gramene" id="Pp3c1_8740V3.1">
    <property type="protein sequence ID" value="Pp3c1_8740V3.1"/>
    <property type="gene ID" value="Pp3c1_8740"/>
</dbReference>
<dbReference type="OrthoDB" id="690068at2759"/>
<sequence>MITLENTGLNWGGFGFDSHSRDKLGVGLGAASLEPAGDNVELQQQLNDFISTSYMMHQGFGQNQCGSLESLVGESSSYVGLPSVGIYQSDIDRDIFFDSLPPVDDHKNPHNYAPVSTVPHAPISSLEFCSSHVVGSLSASSQPQVMGERWNIDEAPTSTRVLKHERSSDDQISTQGRKRLAKSDRTVASKCKRPNEQSEHILRERQRRDDMTSKFAVLESLLPTGTKRDRSAIVDDSIQYVNNLHHRIKELQNRKVELNQSATCLQKVVASRRRKSFGGLQPTSPDNVNEKKAAVQRLPISPQELSRIHTLLRSSLEKMEVHADLPNQVVIEMVFHPQPRLQSNILQCLESLNLDVMQCSITKIAHRLICVVTAQPQETKTPTSGIVGALKSALQGSD</sequence>
<evidence type="ECO:0000256" key="1">
    <source>
        <dbReference type="ARBA" id="ARBA00023015"/>
    </source>
</evidence>
<feature type="compositionally biased region" description="Basic and acidic residues" evidence="4">
    <location>
        <begin position="181"/>
        <end position="198"/>
    </location>
</feature>